<dbReference type="SUPFAM" id="SSF52540">
    <property type="entry name" value="P-loop containing nucleoside triphosphate hydrolases"/>
    <property type="match status" value="1"/>
</dbReference>
<dbReference type="InterPro" id="IPR027417">
    <property type="entry name" value="P-loop_NTPase"/>
</dbReference>
<accession>A0A1H3MUH3</accession>
<keyword evidence="3" id="KW-0547">Nucleotide-binding</keyword>
<keyword evidence="2" id="KW-0813">Transport</keyword>
<dbReference type="GO" id="GO:0005524">
    <property type="term" value="F:ATP binding"/>
    <property type="evidence" value="ECO:0007669"/>
    <property type="project" value="UniProtKB-KW"/>
</dbReference>
<evidence type="ECO:0000259" key="5">
    <source>
        <dbReference type="PROSITE" id="PS50893"/>
    </source>
</evidence>
<dbReference type="Gene3D" id="3.40.50.300">
    <property type="entry name" value="P-loop containing nucleotide triphosphate hydrolases"/>
    <property type="match status" value="1"/>
</dbReference>
<dbReference type="EMBL" id="FNPZ01000001">
    <property type="protein sequence ID" value="SDY80331.1"/>
    <property type="molecule type" value="Genomic_DNA"/>
</dbReference>
<dbReference type="InterPro" id="IPR017871">
    <property type="entry name" value="ABC_transporter-like_CS"/>
</dbReference>
<dbReference type="PANTHER" id="PTHR43553">
    <property type="entry name" value="HEAVY METAL TRANSPORTER"/>
    <property type="match status" value="1"/>
</dbReference>
<dbReference type="OrthoDB" id="9806471at2"/>
<dbReference type="PROSITE" id="PS50893">
    <property type="entry name" value="ABC_TRANSPORTER_2"/>
    <property type="match status" value="1"/>
</dbReference>
<dbReference type="PROSITE" id="PS00211">
    <property type="entry name" value="ABC_TRANSPORTER_1"/>
    <property type="match status" value="1"/>
</dbReference>
<dbReference type="InterPro" id="IPR050095">
    <property type="entry name" value="ECF_ABC_transporter_ATP-bd"/>
</dbReference>
<dbReference type="RefSeq" id="WP_092551018.1">
    <property type="nucleotide sequence ID" value="NZ_FNPZ01000001.1"/>
</dbReference>
<sequence>MTTPLPSIPASPDGTPPSRELAFEGVGVDLAGVTVLRDVTVTLPQRRIAVIGSNGSGKSTFARLLGGLVAPSRGRVAVHGHDLVAERKQVLRMVGSVFSNPDAQIIMPTVAEDVAFSLRRRGLTREEVARRVTATLERYGLAERADAPAHSLSGGQKQLLALSAVLITEPALIVADEPTALLDGRNSRLISALLLDEIPQQLVLVTHDLELAARCDVAVRFEDGRLFEVDDPAPVIARYRRDLG</sequence>
<evidence type="ECO:0000256" key="2">
    <source>
        <dbReference type="ARBA" id="ARBA00022448"/>
    </source>
</evidence>
<keyword evidence="4 6" id="KW-0067">ATP-binding</keyword>
<dbReference type="SMART" id="SM00382">
    <property type="entry name" value="AAA"/>
    <property type="match status" value="1"/>
</dbReference>
<dbReference type="CDD" id="cd03225">
    <property type="entry name" value="ABC_cobalt_CbiO_domain1"/>
    <property type="match status" value="1"/>
</dbReference>
<dbReference type="PANTHER" id="PTHR43553:SF24">
    <property type="entry name" value="ENERGY-COUPLING FACTOR TRANSPORTER ATP-BINDING PROTEIN ECFA1"/>
    <property type="match status" value="1"/>
</dbReference>
<dbReference type="AlphaFoldDB" id="A0A1H3MUH3"/>
<dbReference type="Pfam" id="PF00005">
    <property type="entry name" value="ABC_tran"/>
    <property type="match status" value="1"/>
</dbReference>
<keyword evidence="7" id="KW-1185">Reference proteome</keyword>
<name>A0A1H3MUH3_9MICO</name>
<evidence type="ECO:0000313" key="7">
    <source>
        <dbReference type="Proteomes" id="UP000198891"/>
    </source>
</evidence>
<gene>
    <name evidence="6" type="ORF">SAMN05216554_1572</name>
</gene>
<dbReference type="Proteomes" id="UP000198891">
    <property type="component" value="Unassembled WGS sequence"/>
</dbReference>
<dbReference type="GO" id="GO:0016887">
    <property type="term" value="F:ATP hydrolysis activity"/>
    <property type="evidence" value="ECO:0007669"/>
    <property type="project" value="InterPro"/>
</dbReference>
<evidence type="ECO:0000313" key="6">
    <source>
        <dbReference type="EMBL" id="SDY80331.1"/>
    </source>
</evidence>
<evidence type="ECO:0000256" key="4">
    <source>
        <dbReference type="ARBA" id="ARBA00022840"/>
    </source>
</evidence>
<dbReference type="InterPro" id="IPR015856">
    <property type="entry name" value="ABC_transpr_CbiO/EcfA_su"/>
</dbReference>
<dbReference type="GO" id="GO:0042626">
    <property type="term" value="F:ATPase-coupled transmembrane transporter activity"/>
    <property type="evidence" value="ECO:0007669"/>
    <property type="project" value="TreeGrafter"/>
</dbReference>
<proteinExistence type="inferred from homology"/>
<organism evidence="6 7">
    <name type="scientific">Herbiconiux ginsengi</name>
    <dbReference type="NCBI Taxonomy" id="381665"/>
    <lineage>
        <taxon>Bacteria</taxon>
        <taxon>Bacillati</taxon>
        <taxon>Actinomycetota</taxon>
        <taxon>Actinomycetes</taxon>
        <taxon>Micrococcales</taxon>
        <taxon>Microbacteriaceae</taxon>
        <taxon>Herbiconiux</taxon>
    </lineage>
</organism>
<dbReference type="GO" id="GO:0043190">
    <property type="term" value="C:ATP-binding cassette (ABC) transporter complex"/>
    <property type="evidence" value="ECO:0007669"/>
    <property type="project" value="TreeGrafter"/>
</dbReference>
<dbReference type="InterPro" id="IPR003593">
    <property type="entry name" value="AAA+_ATPase"/>
</dbReference>
<evidence type="ECO:0000256" key="1">
    <source>
        <dbReference type="ARBA" id="ARBA00005417"/>
    </source>
</evidence>
<dbReference type="InterPro" id="IPR003439">
    <property type="entry name" value="ABC_transporter-like_ATP-bd"/>
</dbReference>
<reference evidence="6 7" key="1">
    <citation type="submission" date="2016-10" db="EMBL/GenBank/DDBJ databases">
        <authorList>
            <person name="de Groot N.N."/>
        </authorList>
    </citation>
    <scope>NUCLEOTIDE SEQUENCE [LARGE SCALE GENOMIC DNA]</scope>
    <source>
        <strain evidence="6 7">CGMCC 4.3491</strain>
    </source>
</reference>
<feature type="domain" description="ABC transporter" evidence="5">
    <location>
        <begin position="21"/>
        <end position="243"/>
    </location>
</feature>
<comment type="similarity">
    <text evidence="1">Belongs to the ABC transporter superfamily.</text>
</comment>
<dbReference type="STRING" id="381665.SAMN05216554_1572"/>
<evidence type="ECO:0000256" key="3">
    <source>
        <dbReference type="ARBA" id="ARBA00022741"/>
    </source>
</evidence>
<protein>
    <submittedName>
        <fullName evidence="6">Biotin transport system ATP-binding protein</fullName>
    </submittedName>
</protein>